<name>A0ABV8JXW8_9BACL</name>
<reference evidence="4" key="1">
    <citation type="journal article" date="2019" name="Int. J. Syst. Evol. Microbiol.">
        <title>The Global Catalogue of Microorganisms (GCM) 10K type strain sequencing project: providing services to taxonomists for standard genome sequencing and annotation.</title>
        <authorList>
            <consortium name="The Broad Institute Genomics Platform"/>
            <consortium name="The Broad Institute Genome Sequencing Center for Infectious Disease"/>
            <person name="Wu L."/>
            <person name="Ma J."/>
        </authorList>
    </citation>
    <scope>NUCLEOTIDE SEQUENCE [LARGE SCALE GENOMIC DNA]</scope>
    <source>
        <strain evidence="4">IBRC-M 10987</strain>
    </source>
</reference>
<gene>
    <name evidence="3" type="ORF">ACFOZ8_06140</name>
</gene>
<dbReference type="SUPFAM" id="SSF159234">
    <property type="entry name" value="FomD-like"/>
    <property type="match status" value="1"/>
</dbReference>
<comment type="caution">
    <text evidence="3">The sequence shown here is derived from an EMBL/GenBank/DDBJ whole genome shotgun (WGS) entry which is preliminary data.</text>
</comment>
<accession>A0ABV8JXW8</accession>
<keyword evidence="4" id="KW-1185">Reference proteome</keyword>
<feature type="domain" description="DUF402" evidence="2">
    <location>
        <begin position="54"/>
        <end position="153"/>
    </location>
</feature>
<dbReference type="PANTHER" id="PTHR39159">
    <property type="match status" value="1"/>
</dbReference>
<sequence>MPSSMTVRAFKYGARPHYEWETTLLERGDAHVFVLSAPGRRLRHFTKNAVFTIDRWTVEYFAADCWFTVSADVADGRIVHYYCNLNEPACIGEREVSFVDLDLDLLGADGQWRVVDEDEFARNSVAFGYPEALTARVNEELAALQRRIEEGGFPFDGTLERLAAKVPRKR</sequence>
<dbReference type="Pfam" id="PF04167">
    <property type="entry name" value="DUF402"/>
    <property type="match status" value="1"/>
</dbReference>
<dbReference type="RefSeq" id="WP_377717933.1">
    <property type="nucleotide sequence ID" value="NZ_JBHSAM010000015.1"/>
</dbReference>
<organism evidence="3 4">
    <name type="scientific">Paenibacillus xanthanilyticus</name>
    <dbReference type="NCBI Taxonomy" id="1783531"/>
    <lineage>
        <taxon>Bacteria</taxon>
        <taxon>Bacillati</taxon>
        <taxon>Bacillota</taxon>
        <taxon>Bacilli</taxon>
        <taxon>Bacillales</taxon>
        <taxon>Paenibacillaceae</taxon>
        <taxon>Paenibacillus</taxon>
    </lineage>
</organism>
<keyword evidence="1" id="KW-0378">Hydrolase</keyword>
<dbReference type="PANTHER" id="PTHR39159:SF1">
    <property type="entry name" value="UPF0374 PROTEIN YGAC"/>
    <property type="match status" value="1"/>
</dbReference>
<evidence type="ECO:0000256" key="1">
    <source>
        <dbReference type="ARBA" id="ARBA00022801"/>
    </source>
</evidence>
<dbReference type="InterPro" id="IPR035930">
    <property type="entry name" value="FomD-like_sf"/>
</dbReference>
<evidence type="ECO:0000313" key="3">
    <source>
        <dbReference type="EMBL" id="MFC4099239.1"/>
    </source>
</evidence>
<protein>
    <submittedName>
        <fullName evidence="3">DUF402 domain-containing protein</fullName>
    </submittedName>
</protein>
<dbReference type="EMBL" id="JBHSAM010000015">
    <property type="protein sequence ID" value="MFC4099239.1"/>
    <property type="molecule type" value="Genomic_DNA"/>
</dbReference>
<evidence type="ECO:0000259" key="2">
    <source>
        <dbReference type="Pfam" id="PF04167"/>
    </source>
</evidence>
<dbReference type="InterPro" id="IPR007295">
    <property type="entry name" value="DUF402"/>
</dbReference>
<evidence type="ECO:0000313" key="4">
    <source>
        <dbReference type="Proteomes" id="UP001595715"/>
    </source>
</evidence>
<dbReference type="Proteomes" id="UP001595715">
    <property type="component" value="Unassembled WGS sequence"/>
</dbReference>
<dbReference type="Gene3D" id="2.40.380.10">
    <property type="entry name" value="FomD-like"/>
    <property type="match status" value="1"/>
</dbReference>
<dbReference type="InterPro" id="IPR050212">
    <property type="entry name" value="Ntdp-like"/>
</dbReference>
<proteinExistence type="predicted"/>